<organism evidence="2">
    <name type="scientific">Homo sapiens</name>
    <name type="common">Human</name>
    <dbReference type="NCBI Taxonomy" id="9606"/>
    <lineage>
        <taxon>Eukaryota</taxon>
        <taxon>Metazoa</taxon>
        <taxon>Chordata</taxon>
        <taxon>Craniata</taxon>
        <taxon>Vertebrata</taxon>
        <taxon>Euteleostomi</taxon>
        <taxon>Mammalia</taxon>
        <taxon>Eutheria</taxon>
        <taxon>Euarchontoglires</taxon>
        <taxon>Primates</taxon>
        <taxon>Haplorrhini</taxon>
        <taxon>Catarrhini</taxon>
        <taxon>Hominidae</taxon>
        <taxon>Homo</taxon>
    </lineage>
</organism>
<dbReference type="EMBL" id="HF583608">
    <property type="protein sequence ID" value="CCQ43105.1"/>
    <property type="molecule type" value="Genomic_DNA"/>
</dbReference>
<dbReference type="OrthoDB" id="7458135at2759"/>
<sequence length="69" mass="7842">MLQVSHHLSPKPQLHTLDLHHPQLTAPAQSTQILASHFLHHLMSSQHPHPMSQIPHTPMATWPYQSPSH</sequence>
<dbReference type="ChiTaRS" id="NFE2">
    <property type="organism name" value="human"/>
</dbReference>
<dbReference type="AlphaFoldDB" id="L8E770"/>
<protein>
    <submittedName>
        <fullName evidence="2">Alternative protein NFE2</fullName>
    </submittedName>
</protein>
<accession>L8E770</accession>
<evidence type="ECO:0000256" key="1">
    <source>
        <dbReference type="SAM" id="MobiDB-lite"/>
    </source>
</evidence>
<name>L8E770_HUMAN</name>
<evidence type="ECO:0000313" key="2">
    <source>
        <dbReference type="EMBL" id="CCQ43105.1"/>
    </source>
</evidence>
<proteinExistence type="predicted"/>
<reference evidence="2" key="1">
    <citation type="journal article" date="2013" name="PLoS ONE">
        <title>Direct detection of alternative open reading frames translation products in human significantly expands the proteome.</title>
        <authorList>
            <person name="Vanderperre B."/>
            <person name="Lucier J.-F."/>
            <person name="Motard J."/>
            <person name="Tremblay G."/>
            <person name="Vanderperre S."/>
            <person name="Wisztorski M."/>
            <person name="Salzet M."/>
            <person name="Boisvert F.-M."/>
            <person name="Roucou X."/>
        </authorList>
    </citation>
    <scope>NUCLEOTIDE SEQUENCE</scope>
</reference>
<gene>
    <name evidence="2" type="primary">NFE2</name>
</gene>
<feature type="region of interest" description="Disordered" evidence="1">
    <location>
        <begin position="45"/>
        <end position="69"/>
    </location>
</feature>